<evidence type="ECO:0000313" key="2">
    <source>
        <dbReference type="Proteomes" id="UP001165083"/>
    </source>
</evidence>
<name>A0A9W6TB99_9STRA</name>
<evidence type="ECO:0000313" key="1">
    <source>
        <dbReference type="EMBL" id="GMF10067.1"/>
    </source>
</evidence>
<accession>A0A9W6TB99</accession>
<keyword evidence="2" id="KW-1185">Reference proteome</keyword>
<organism evidence="1 2">
    <name type="scientific">Phytophthora lilii</name>
    <dbReference type="NCBI Taxonomy" id="2077276"/>
    <lineage>
        <taxon>Eukaryota</taxon>
        <taxon>Sar</taxon>
        <taxon>Stramenopiles</taxon>
        <taxon>Oomycota</taxon>
        <taxon>Peronosporomycetes</taxon>
        <taxon>Peronosporales</taxon>
        <taxon>Peronosporaceae</taxon>
        <taxon>Phytophthora</taxon>
    </lineage>
</organism>
<dbReference type="AlphaFoldDB" id="A0A9W6TB99"/>
<reference evidence="1" key="1">
    <citation type="submission" date="2023-04" db="EMBL/GenBank/DDBJ databases">
        <title>Phytophthora lilii NBRC 32176.</title>
        <authorList>
            <person name="Ichikawa N."/>
            <person name="Sato H."/>
            <person name="Tonouchi N."/>
        </authorList>
    </citation>
    <scope>NUCLEOTIDE SEQUENCE</scope>
    <source>
        <strain evidence="1">NBRC 32176</strain>
    </source>
</reference>
<gene>
    <name evidence="1" type="ORF">Plil01_000091700</name>
</gene>
<dbReference type="Proteomes" id="UP001165083">
    <property type="component" value="Unassembled WGS sequence"/>
</dbReference>
<dbReference type="EMBL" id="BSXW01000029">
    <property type="protein sequence ID" value="GMF10067.1"/>
    <property type="molecule type" value="Genomic_DNA"/>
</dbReference>
<comment type="caution">
    <text evidence="1">The sequence shown here is derived from an EMBL/GenBank/DDBJ whole genome shotgun (WGS) entry which is preliminary data.</text>
</comment>
<sequence length="89" mass="9167">MFLAFRISAWGTTSSRNPHAVQHGGMFAFAGCASNWPAVSLLSTIGTSGLTSSFPPTATWDSPTSDLTIGTVSVKGETSGSELSTSARI</sequence>
<protein>
    <submittedName>
        <fullName evidence="1">Unnamed protein product</fullName>
    </submittedName>
</protein>
<dbReference type="PROSITE" id="PS51257">
    <property type="entry name" value="PROKAR_LIPOPROTEIN"/>
    <property type="match status" value="1"/>
</dbReference>
<proteinExistence type="predicted"/>